<keyword evidence="2" id="KW-1185">Reference proteome</keyword>
<sequence>MDREVRGGSMHVIRTRCQTSKNLSVYEARDVAVHAIDACELTCRERCVATHALQSCSLTYARPGWQEVSQSVRPGHASSHVEHERVFEVSFSTDFESASREGSVQLKVNKVKISSDGKQVNVGREREREREIKWSILKIDTPPRSQVMCCPELVQFYGVRSVELLKFDTPPESPKICPESREGSTRVDFSPYQYQGRLCPSQDKSSPFQSSRPLGFGQVLSDQASAFCLEHLQVPDIFKDSIIAGGQTIWDIADREDEHELTRAELECCVVLCYSVVEGYGILEYRIRLGVYLVSVGLTLACLCLKDCLSRVVDFESHAVALGKDDRIAWCWTLGPPE</sequence>
<gene>
    <name evidence="1" type="ORF">DY000_02006429</name>
</gene>
<accession>A0ABQ7CLK0</accession>
<proteinExistence type="predicted"/>
<dbReference type="Proteomes" id="UP000266723">
    <property type="component" value="Unassembled WGS sequence"/>
</dbReference>
<protein>
    <submittedName>
        <fullName evidence="1">Uncharacterized protein</fullName>
    </submittedName>
</protein>
<reference evidence="1 2" key="1">
    <citation type="journal article" date="2020" name="BMC Genomics">
        <title>Intraspecific diversification of the crop wild relative Brassica cretica Lam. using demographic model selection.</title>
        <authorList>
            <person name="Kioukis A."/>
            <person name="Michalopoulou V.A."/>
            <person name="Briers L."/>
            <person name="Pirintsos S."/>
            <person name="Studholme D.J."/>
            <person name="Pavlidis P."/>
            <person name="Sarris P.F."/>
        </authorList>
    </citation>
    <scope>NUCLEOTIDE SEQUENCE [LARGE SCALE GENOMIC DNA]</scope>
    <source>
        <strain evidence="2">cv. PFS-1207/04</strain>
    </source>
</reference>
<organism evidence="1 2">
    <name type="scientific">Brassica cretica</name>
    <name type="common">Mustard</name>
    <dbReference type="NCBI Taxonomy" id="69181"/>
    <lineage>
        <taxon>Eukaryota</taxon>
        <taxon>Viridiplantae</taxon>
        <taxon>Streptophyta</taxon>
        <taxon>Embryophyta</taxon>
        <taxon>Tracheophyta</taxon>
        <taxon>Spermatophyta</taxon>
        <taxon>Magnoliopsida</taxon>
        <taxon>eudicotyledons</taxon>
        <taxon>Gunneridae</taxon>
        <taxon>Pentapetalae</taxon>
        <taxon>rosids</taxon>
        <taxon>malvids</taxon>
        <taxon>Brassicales</taxon>
        <taxon>Brassicaceae</taxon>
        <taxon>Brassiceae</taxon>
        <taxon>Brassica</taxon>
    </lineage>
</organism>
<evidence type="ECO:0000313" key="2">
    <source>
        <dbReference type="Proteomes" id="UP000266723"/>
    </source>
</evidence>
<evidence type="ECO:0000313" key="1">
    <source>
        <dbReference type="EMBL" id="KAF3552539.1"/>
    </source>
</evidence>
<name>A0ABQ7CLK0_BRACR</name>
<dbReference type="EMBL" id="QGKV02000832">
    <property type="protein sequence ID" value="KAF3552539.1"/>
    <property type="molecule type" value="Genomic_DNA"/>
</dbReference>
<comment type="caution">
    <text evidence="1">The sequence shown here is derived from an EMBL/GenBank/DDBJ whole genome shotgun (WGS) entry which is preliminary data.</text>
</comment>